<evidence type="ECO:0000313" key="3">
    <source>
        <dbReference type="Proteomes" id="UP000673375"/>
    </source>
</evidence>
<dbReference type="CDD" id="cd00211">
    <property type="entry name" value="PTS_IIA_fru"/>
    <property type="match status" value="1"/>
</dbReference>
<evidence type="ECO:0000313" key="2">
    <source>
        <dbReference type="EMBL" id="MBP1045952.1"/>
    </source>
</evidence>
<dbReference type="EMBL" id="JAEDXU010000003">
    <property type="protein sequence ID" value="MBP1045952.1"/>
    <property type="molecule type" value="Genomic_DNA"/>
</dbReference>
<dbReference type="SUPFAM" id="SSF55804">
    <property type="entry name" value="Phoshotransferase/anion transport protein"/>
    <property type="match status" value="1"/>
</dbReference>
<keyword evidence="2" id="KW-0813">Transport</keyword>
<dbReference type="InterPro" id="IPR016152">
    <property type="entry name" value="PTrfase/Anion_transptr"/>
</dbReference>
<sequence>MVGTELFSENLVFIEQELSDRAELFKWFNNRMIDQGFVNESYYESILRREQQFPTGIQTSTVGVAIPHADPENLKKPFIAVVRPKHGIEFEPMGIAEGKIQAELIFMLGVLKNGDQVIALQKLMNLLTNDDAVKKLLQVESCEEVMEIIRINFDQGE</sequence>
<dbReference type="RefSeq" id="WP_209556784.1">
    <property type="nucleotide sequence ID" value="NZ_JAEDXU010000003.1"/>
</dbReference>
<dbReference type="Pfam" id="PF00359">
    <property type="entry name" value="PTS_EIIA_2"/>
    <property type="match status" value="1"/>
</dbReference>
<dbReference type="Gene3D" id="3.40.930.10">
    <property type="entry name" value="Mannitol-specific EII, Chain A"/>
    <property type="match status" value="1"/>
</dbReference>
<feature type="domain" description="PTS EIIA type-2" evidence="1">
    <location>
        <begin position="5"/>
        <end position="152"/>
    </location>
</feature>
<gene>
    <name evidence="2" type="ORF">I6N96_06635</name>
</gene>
<proteinExistence type="predicted"/>
<dbReference type="InterPro" id="IPR002178">
    <property type="entry name" value="PTS_EIIA_type-2_dom"/>
</dbReference>
<dbReference type="PANTHER" id="PTHR47738">
    <property type="entry name" value="PTS SYSTEM FRUCTOSE-LIKE EIIA COMPONENT-RELATED"/>
    <property type="match status" value="1"/>
</dbReference>
<dbReference type="InterPro" id="IPR051541">
    <property type="entry name" value="PTS_SugarTrans_NitroReg"/>
</dbReference>
<dbReference type="Proteomes" id="UP000673375">
    <property type="component" value="Unassembled WGS sequence"/>
</dbReference>
<dbReference type="PANTHER" id="PTHR47738:SF3">
    <property type="entry name" value="PHOSPHOTRANSFERASE SYSTEM MANNITOL_FRUCTOSE-SPECIFIC IIA DOMAIN CONTAINING PROTEIN"/>
    <property type="match status" value="1"/>
</dbReference>
<dbReference type="PROSITE" id="PS51094">
    <property type="entry name" value="PTS_EIIA_TYPE_2"/>
    <property type="match status" value="1"/>
</dbReference>
<protein>
    <submittedName>
        <fullName evidence="2">PTS sugar transporter subunit IIA</fullName>
    </submittedName>
</protein>
<comment type="caution">
    <text evidence="2">The sequence shown here is derived from an EMBL/GenBank/DDBJ whole genome shotgun (WGS) entry which is preliminary data.</text>
</comment>
<evidence type="ECO:0000259" key="1">
    <source>
        <dbReference type="PROSITE" id="PS51094"/>
    </source>
</evidence>
<keyword evidence="2" id="KW-0762">Sugar transport</keyword>
<name>A0ABS4CJ32_9ENTE</name>
<accession>A0ABS4CJ32</accession>
<organism evidence="2 3">
    <name type="scientific">Enterococcus larvae</name>
    <dbReference type="NCBI Taxonomy" id="2794352"/>
    <lineage>
        <taxon>Bacteria</taxon>
        <taxon>Bacillati</taxon>
        <taxon>Bacillota</taxon>
        <taxon>Bacilli</taxon>
        <taxon>Lactobacillales</taxon>
        <taxon>Enterococcaceae</taxon>
        <taxon>Enterococcus</taxon>
    </lineage>
</organism>
<reference evidence="2 3" key="1">
    <citation type="submission" date="2020-12" db="EMBL/GenBank/DDBJ databases">
        <title>Vagococcus allomyrinae sp. nov. and Enterococcus lavae sp. nov., isolated from the larvae of Allomyrina dichotoma.</title>
        <authorList>
            <person name="Lee S.D."/>
        </authorList>
    </citation>
    <scope>NUCLEOTIDE SEQUENCE [LARGE SCALE GENOMIC DNA]</scope>
    <source>
        <strain evidence="2 3">BWM-S5</strain>
    </source>
</reference>
<keyword evidence="3" id="KW-1185">Reference proteome</keyword>